<evidence type="ECO:0000313" key="2">
    <source>
        <dbReference type="EMBL" id="TRY73259.1"/>
    </source>
</evidence>
<feature type="non-terminal residue" evidence="2">
    <location>
        <position position="1"/>
    </location>
</feature>
<dbReference type="Proteomes" id="UP000318571">
    <property type="component" value="Chromosome 3"/>
</dbReference>
<feature type="compositionally biased region" description="Basic and acidic residues" evidence="1">
    <location>
        <begin position="43"/>
        <end position="65"/>
    </location>
</feature>
<dbReference type="AlphaFoldDB" id="A0A553P6E7"/>
<keyword evidence="3" id="KW-1185">Reference proteome</keyword>
<name>A0A553P6E7_TIGCA</name>
<gene>
    <name evidence="2" type="ORF">TCAL_07891</name>
</gene>
<evidence type="ECO:0000256" key="1">
    <source>
        <dbReference type="SAM" id="MobiDB-lite"/>
    </source>
</evidence>
<accession>A0A553P6E7</accession>
<reference evidence="2 3" key="1">
    <citation type="journal article" date="2018" name="Nat. Ecol. Evol.">
        <title>Genomic signatures of mitonuclear coevolution across populations of Tigriopus californicus.</title>
        <authorList>
            <person name="Barreto F.S."/>
            <person name="Watson E.T."/>
            <person name="Lima T.G."/>
            <person name="Willett C.S."/>
            <person name="Edmands S."/>
            <person name="Li W."/>
            <person name="Burton R.S."/>
        </authorList>
    </citation>
    <scope>NUCLEOTIDE SEQUENCE [LARGE SCALE GENOMIC DNA]</scope>
    <source>
        <strain evidence="2 3">San Diego</strain>
    </source>
</reference>
<protein>
    <submittedName>
        <fullName evidence="2">Uncharacterized protein</fullName>
    </submittedName>
</protein>
<sequence>LQGSAEPLHKARRADKRDRSLVSRWQHQPSFQVHVRQSWEQAKTAKEETQREKEKEGKKINDRGFKTPLPAAYVIHHNHEGSQAWIWKPIN</sequence>
<organism evidence="2 3">
    <name type="scientific">Tigriopus californicus</name>
    <name type="common">Marine copepod</name>
    <dbReference type="NCBI Taxonomy" id="6832"/>
    <lineage>
        <taxon>Eukaryota</taxon>
        <taxon>Metazoa</taxon>
        <taxon>Ecdysozoa</taxon>
        <taxon>Arthropoda</taxon>
        <taxon>Crustacea</taxon>
        <taxon>Multicrustacea</taxon>
        <taxon>Hexanauplia</taxon>
        <taxon>Copepoda</taxon>
        <taxon>Harpacticoida</taxon>
        <taxon>Harpacticidae</taxon>
        <taxon>Tigriopus</taxon>
    </lineage>
</organism>
<feature type="region of interest" description="Disordered" evidence="1">
    <location>
        <begin position="1"/>
        <end position="65"/>
    </location>
</feature>
<dbReference type="EMBL" id="VCGU01000007">
    <property type="protein sequence ID" value="TRY73259.1"/>
    <property type="molecule type" value="Genomic_DNA"/>
</dbReference>
<proteinExistence type="predicted"/>
<comment type="caution">
    <text evidence="2">The sequence shown here is derived from an EMBL/GenBank/DDBJ whole genome shotgun (WGS) entry which is preliminary data.</text>
</comment>
<evidence type="ECO:0000313" key="3">
    <source>
        <dbReference type="Proteomes" id="UP000318571"/>
    </source>
</evidence>